<evidence type="ECO:0000313" key="2">
    <source>
        <dbReference type="Proteomes" id="UP001281410"/>
    </source>
</evidence>
<evidence type="ECO:0000313" key="1">
    <source>
        <dbReference type="EMBL" id="KAK3223032.1"/>
    </source>
</evidence>
<dbReference type="Proteomes" id="UP001281410">
    <property type="component" value="Unassembled WGS sequence"/>
</dbReference>
<dbReference type="EMBL" id="JANJYJ010000003">
    <property type="protein sequence ID" value="KAK3223032.1"/>
    <property type="molecule type" value="Genomic_DNA"/>
</dbReference>
<comment type="caution">
    <text evidence="1">The sequence shown here is derived from an EMBL/GenBank/DDBJ whole genome shotgun (WGS) entry which is preliminary data.</text>
</comment>
<protein>
    <submittedName>
        <fullName evidence="1">Uncharacterized protein</fullName>
    </submittedName>
</protein>
<gene>
    <name evidence="1" type="ORF">Dsin_010057</name>
</gene>
<keyword evidence="2" id="KW-1185">Reference proteome</keyword>
<reference evidence="1" key="1">
    <citation type="journal article" date="2023" name="Plant J.">
        <title>Genome sequences and population genomics provide insights into the demographic history, inbreeding, and mutation load of two 'living fossil' tree species of Dipteronia.</title>
        <authorList>
            <person name="Feng Y."/>
            <person name="Comes H.P."/>
            <person name="Chen J."/>
            <person name="Zhu S."/>
            <person name="Lu R."/>
            <person name="Zhang X."/>
            <person name="Li P."/>
            <person name="Qiu J."/>
            <person name="Olsen K.M."/>
            <person name="Qiu Y."/>
        </authorList>
    </citation>
    <scope>NUCLEOTIDE SEQUENCE</scope>
    <source>
        <strain evidence="1">NBL</strain>
    </source>
</reference>
<organism evidence="1 2">
    <name type="scientific">Dipteronia sinensis</name>
    <dbReference type="NCBI Taxonomy" id="43782"/>
    <lineage>
        <taxon>Eukaryota</taxon>
        <taxon>Viridiplantae</taxon>
        <taxon>Streptophyta</taxon>
        <taxon>Embryophyta</taxon>
        <taxon>Tracheophyta</taxon>
        <taxon>Spermatophyta</taxon>
        <taxon>Magnoliopsida</taxon>
        <taxon>eudicotyledons</taxon>
        <taxon>Gunneridae</taxon>
        <taxon>Pentapetalae</taxon>
        <taxon>rosids</taxon>
        <taxon>malvids</taxon>
        <taxon>Sapindales</taxon>
        <taxon>Sapindaceae</taxon>
        <taxon>Hippocastanoideae</taxon>
        <taxon>Acereae</taxon>
        <taxon>Dipteronia</taxon>
    </lineage>
</organism>
<sequence length="104" mass="10882">MKLSMSSSISIRRSDGSISSIDGLGSADECRRCDESVAVGGGGVVKKVVVVTMVVWSSNFEGLVLVWSSNLKGLVVGSNGVMVENQVSRKSGESKIRSFISNGV</sequence>
<dbReference type="AlphaFoldDB" id="A0AAE0ASZ9"/>
<name>A0AAE0ASZ9_9ROSI</name>
<proteinExistence type="predicted"/>
<accession>A0AAE0ASZ9</accession>